<reference evidence="2" key="2">
    <citation type="journal article" date="2016" name="Sci. Rep.">
        <title>Dictyocaulus viviparus genome, variome and transcriptome elucidate lungworm biology and support future intervention.</title>
        <authorList>
            <person name="McNulty S.N."/>
            <person name="Strube C."/>
            <person name="Rosa B.A."/>
            <person name="Martin J.C."/>
            <person name="Tyagi R."/>
            <person name="Choi Y.J."/>
            <person name="Wang Q."/>
            <person name="Hallsworth Pepin K."/>
            <person name="Zhang X."/>
            <person name="Ozersky P."/>
            <person name="Wilson R.K."/>
            <person name="Sternberg P.W."/>
            <person name="Gasser R.B."/>
            <person name="Mitreva M."/>
        </authorList>
    </citation>
    <scope>NUCLEOTIDE SEQUENCE [LARGE SCALE GENOMIC DNA]</scope>
    <source>
        <strain evidence="2">HannoverDv2000</strain>
    </source>
</reference>
<sequence>MEPPKCAFTKEEIVRRYSTKTKIDSFQDRILTGIINHRHERQIRVTSEWITVRGNQYTNIEQLNERFFLSTVMDDKKEEEYDQNLYNHFLMGLSLSLINNITSFSIPIANLGDQIKQSTNEMYMDRKLLRRFSVPLRLHTHLSILSLTEIFSTVTIRKVTLSRTSTTATTKESTTSKIIPSYADNTTFSEPSTEIVETSSTT</sequence>
<protein>
    <submittedName>
        <fullName evidence="1">Uncharacterized protein</fullName>
    </submittedName>
</protein>
<name>A0A0D8XDD7_DICVI</name>
<evidence type="ECO:0000313" key="2">
    <source>
        <dbReference type="Proteomes" id="UP000053766"/>
    </source>
</evidence>
<dbReference type="Proteomes" id="UP000053766">
    <property type="component" value="Unassembled WGS sequence"/>
</dbReference>
<organism evidence="1 2">
    <name type="scientific">Dictyocaulus viviparus</name>
    <name type="common">Bovine lungworm</name>
    <dbReference type="NCBI Taxonomy" id="29172"/>
    <lineage>
        <taxon>Eukaryota</taxon>
        <taxon>Metazoa</taxon>
        <taxon>Ecdysozoa</taxon>
        <taxon>Nematoda</taxon>
        <taxon>Chromadorea</taxon>
        <taxon>Rhabditida</taxon>
        <taxon>Rhabditina</taxon>
        <taxon>Rhabditomorpha</taxon>
        <taxon>Strongyloidea</taxon>
        <taxon>Metastrongylidae</taxon>
        <taxon>Dictyocaulus</taxon>
    </lineage>
</organism>
<dbReference type="EMBL" id="KN716782">
    <property type="protein sequence ID" value="KJH41664.1"/>
    <property type="molecule type" value="Genomic_DNA"/>
</dbReference>
<proteinExistence type="predicted"/>
<gene>
    <name evidence="1" type="ORF">DICVIV_12361</name>
</gene>
<keyword evidence="2" id="KW-1185">Reference proteome</keyword>
<accession>A0A0D8XDD7</accession>
<dbReference type="AlphaFoldDB" id="A0A0D8XDD7"/>
<dbReference type="OrthoDB" id="5854556at2759"/>
<evidence type="ECO:0000313" key="1">
    <source>
        <dbReference type="EMBL" id="KJH41664.1"/>
    </source>
</evidence>
<reference evidence="1 2" key="1">
    <citation type="submission" date="2013-11" db="EMBL/GenBank/DDBJ databases">
        <title>Draft genome of the bovine lungworm Dictyocaulus viviparus.</title>
        <authorList>
            <person name="Mitreva M."/>
        </authorList>
    </citation>
    <scope>NUCLEOTIDE SEQUENCE [LARGE SCALE GENOMIC DNA]</scope>
    <source>
        <strain evidence="1 2">HannoverDv2000</strain>
    </source>
</reference>